<evidence type="ECO:0000313" key="4">
    <source>
        <dbReference type="Proteomes" id="UP000236286"/>
    </source>
</evidence>
<comment type="similarity">
    <text evidence="1">Belongs to the universal stress protein A family.</text>
</comment>
<dbReference type="OrthoDB" id="9804721at2"/>
<feature type="domain" description="UspA" evidence="2">
    <location>
        <begin position="208"/>
        <end position="276"/>
    </location>
</feature>
<accession>A0A2J7TFP0</accession>
<dbReference type="Pfam" id="PF00582">
    <property type="entry name" value="Usp"/>
    <property type="match status" value="1"/>
</dbReference>
<dbReference type="RefSeq" id="WP_102844131.1">
    <property type="nucleotide sequence ID" value="NZ_PDZR01000014.1"/>
</dbReference>
<comment type="caution">
    <text evidence="3">The sequence shown here is derived from an EMBL/GenBank/DDBJ whole genome shotgun (WGS) entry which is preliminary data.</text>
</comment>
<organism evidence="3 4">
    <name type="scientific">Methylocella silvestris</name>
    <dbReference type="NCBI Taxonomy" id="199596"/>
    <lineage>
        <taxon>Bacteria</taxon>
        <taxon>Pseudomonadati</taxon>
        <taxon>Pseudomonadota</taxon>
        <taxon>Alphaproteobacteria</taxon>
        <taxon>Hyphomicrobiales</taxon>
        <taxon>Beijerinckiaceae</taxon>
        <taxon>Methylocella</taxon>
    </lineage>
</organism>
<dbReference type="PRINTS" id="PR01438">
    <property type="entry name" value="UNVRSLSTRESS"/>
</dbReference>
<evidence type="ECO:0000313" key="3">
    <source>
        <dbReference type="EMBL" id="PNG25585.1"/>
    </source>
</evidence>
<dbReference type="AlphaFoldDB" id="A0A2J7TFP0"/>
<dbReference type="InterPro" id="IPR006016">
    <property type="entry name" value="UspA"/>
</dbReference>
<protein>
    <submittedName>
        <fullName evidence="3">Universal stress protein UspA</fullName>
    </submittedName>
</protein>
<dbReference type="SUPFAM" id="SSF52402">
    <property type="entry name" value="Adenine nucleotide alpha hydrolases-like"/>
    <property type="match status" value="2"/>
</dbReference>
<dbReference type="InterPro" id="IPR006015">
    <property type="entry name" value="Universal_stress_UspA"/>
</dbReference>
<gene>
    <name evidence="3" type="ORF">CR492_12720</name>
</gene>
<dbReference type="Proteomes" id="UP000236286">
    <property type="component" value="Unassembled WGS sequence"/>
</dbReference>
<proteinExistence type="inferred from homology"/>
<evidence type="ECO:0000259" key="2">
    <source>
        <dbReference type="Pfam" id="PF00582"/>
    </source>
</evidence>
<dbReference type="Gene3D" id="3.40.50.12370">
    <property type="match status" value="1"/>
</dbReference>
<sequence length="277" mass="29812">MKSILIPVEDHVMMDAVMTSALTLARRFNSYIEGVAVGPDVVEFVAADFALSGVVLDHRTRRDFVDHGRRTFEGFMESRHIERPRDGEARPSYGWLGDALVSDSGVGEYGRAFDLIAVGRPGTGPRLPRKSTLEAVLFESGRPVLIAPPEPPQTLGECIAIAWNGTTDTVRSVAFAMPLLERARDVIILTVPGPALPGPSDEQMARSLRRHGAPARVGVIEAKDESPGAALLATAASLGADLLIKGGYTRSRLRQLIFGKVTSEILAEANLPVLMAH</sequence>
<reference evidence="3 4" key="1">
    <citation type="submission" date="2017-10" db="EMBL/GenBank/DDBJ databases">
        <title>Genome announcement of Methylocella silvestris TVC from permafrost.</title>
        <authorList>
            <person name="Wang J."/>
            <person name="Geng K."/>
            <person name="Ul-Haque F."/>
            <person name="Crombie A.T."/>
            <person name="Street L.E."/>
            <person name="Wookey P.A."/>
            <person name="Murrell J.C."/>
            <person name="Pratscher J."/>
        </authorList>
    </citation>
    <scope>NUCLEOTIDE SEQUENCE [LARGE SCALE GENOMIC DNA]</scope>
    <source>
        <strain evidence="3 4">TVC</strain>
    </source>
</reference>
<evidence type="ECO:0000256" key="1">
    <source>
        <dbReference type="ARBA" id="ARBA00008791"/>
    </source>
</evidence>
<dbReference type="EMBL" id="PDZR01000014">
    <property type="protein sequence ID" value="PNG25585.1"/>
    <property type="molecule type" value="Genomic_DNA"/>
</dbReference>
<name>A0A2J7TFP0_METSI</name>